<evidence type="ECO:0000313" key="4">
    <source>
        <dbReference type="EMBL" id="KIW15768.1"/>
    </source>
</evidence>
<dbReference type="GeneID" id="27332901"/>
<dbReference type="AlphaFoldDB" id="A0A0D2B9U4"/>
<dbReference type="InterPro" id="IPR036291">
    <property type="entry name" value="NAD(P)-bd_dom_sf"/>
</dbReference>
<dbReference type="GO" id="GO:0016491">
    <property type="term" value="F:oxidoreductase activity"/>
    <property type="evidence" value="ECO:0007669"/>
    <property type="project" value="UniProtKB-KW"/>
</dbReference>
<dbReference type="PANTHER" id="PTHR24321:SF15">
    <property type="entry name" value="OXIDOREDUCTASE UCPA"/>
    <property type="match status" value="1"/>
</dbReference>
<evidence type="ECO:0000256" key="3">
    <source>
        <dbReference type="ARBA" id="ARBA00023002"/>
    </source>
</evidence>
<dbReference type="InterPro" id="IPR002347">
    <property type="entry name" value="SDR_fam"/>
</dbReference>
<keyword evidence="5" id="KW-1185">Reference proteome</keyword>
<evidence type="ECO:0000256" key="1">
    <source>
        <dbReference type="ARBA" id="ARBA00006484"/>
    </source>
</evidence>
<dbReference type="Pfam" id="PF13561">
    <property type="entry name" value="adh_short_C2"/>
    <property type="match status" value="1"/>
</dbReference>
<dbReference type="Proteomes" id="UP000053328">
    <property type="component" value="Unassembled WGS sequence"/>
</dbReference>
<dbReference type="FunFam" id="3.40.50.720:FF:000084">
    <property type="entry name" value="Short-chain dehydrogenase reductase"/>
    <property type="match status" value="1"/>
</dbReference>
<dbReference type="RefSeq" id="XP_016235984.1">
    <property type="nucleotide sequence ID" value="XM_016380157.1"/>
</dbReference>
<dbReference type="SUPFAM" id="SSF51735">
    <property type="entry name" value="NAD(P)-binding Rossmann-fold domains"/>
    <property type="match status" value="1"/>
</dbReference>
<dbReference type="EMBL" id="KN847495">
    <property type="protein sequence ID" value="KIW15768.1"/>
    <property type="molecule type" value="Genomic_DNA"/>
</dbReference>
<dbReference type="OrthoDB" id="498125at2759"/>
<dbReference type="PRINTS" id="PR00081">
    <property type="entry name" value="GDHRDH"/>
</dbReference>
<dbReference type="InterPro" id="IPR020904">
    <property type="entry name" value="Sc_DH/Rdtase_CS"/>
</dbReference>
<dbReference type="PANTHER" id="PTHR24321">
    <property type="entry name" value="DEHYDROGENASES, SHORT CHAIN"/>
    <property type="match status" value="1"/>
</dbReference>
<dbReference type="PRINTS" id="PR00080">
    <property type="entry name" value="SDRFAMILY"/>
</dbReference>
<keyword evidence="3" id="KW-0560">Oxidoreductase</keyword>
<gene>
    <name evidence="4" type="ORF">PV08_05818</name>
</gene>
<organism evidence="4 5">
    <name type="scientific">Exophiala spinifera</name>
    <dbReference type="NCBI Taxonomy" id="91928"/>
    <lineage>
        <taxon>Eukaryota</taxon>
        <taxon>Fungi</taxon>
        <taxon>Dikarya</taxon>
        <taxon>Ascomycota</taxon>
        <taxon>Pezizomycotina</taxon>
        <taxon>Eurotiomycetes</taxon>
        <taxon>Chaetothyriomycetidae</taxon>
        <taxon>Chaetothyriales</taxon>
        <taxon>Herpotrichiellaceae</taxon>
        <taxon>Exophiala</taxon>
    </lineage>
</organism>
<reference evidence="4 5" key="1">
    <citation type="submission" date="2015-01" db="EMBL/GenBank/DDBJ databases">
        <title>The Genome Sequence of Exophiala spinifera CBS89968.</title>
        <authorList>
            <consortium name="The Broad Institute Genomics Platform"/>
            <person name="Cuomo C."/>
            <person name="de Hoog S."/>
            <person name="Gorbushina A."/>
            <person name="Stielow B."/>
            <person name="Teixiera M."/>
            <person name="Abouelleil A."/>
            <person name="Chapman S.B."/>
            <person name="Priest M."/>
            <person name="Young S.K."/>
            <person name="Wortman J."/>
            <person name="Nusbaum C."/>
            <person name="Birren B."/>
        </authorList>
    </citation>
    <scope>NUCLEOTIDE SEQUENCE [LARGE SCALE GENOMIC DNA]</scope>
    <source>
        <strain evidence="4 5">CBS 89968</strain>
    </source>
</reference>
<dbReference type="VEuPathDB" id="FungiDB:PV08_05818"/>
<dbReference type="Gene3D" id="3.40.50.720">
    <property type="entry name" value="NAD(P)-binding Rossmann-like Domain"/>
    <property type="match status" value="1"/>
</dbReference>
<dbReference type="HOGENOM" id="CLU_010194_1_0_1"/>
<dbReference type="STRING" id="91928.A0A0D2B9U4"/>
<protein>
    <submittedName>
        <fullName evidence="4">Uncharacterized protein</fullName>
    </submittedName>
</protein>
<name>A0A0D2B9U4_9EURO</name>
<proteinExistence type="inferred from homology"/>
<evidence type="ECO:0000313" key="5">
    <source>
        <dbReference type="Proteomes" id="UP000053328"/>
    </source>
</evidence>
<dbReference type="CDD" id="cd05233">
    <property type="entry name" value="SDR_c"/>
    <property type="match status" value="1"/>
</dbReference>
<accession>A0A0D2B9U4</accession>
<evidence type="ECO:0000256" key="2">
    <source>
        <dbReference type="ARBA" id="ARBA00022857"/>
    </source>
</evidence>
<comment type="similarity">
    <text evidence="1">Belongs to the short-chain dehydrogenases/reductases (SDR) family.</text>
</comment>
<sequence length="285" mass="30126">MLCDQLPIYPDLRGKVALITGIGQVGPLCAIDTATWGNGAAISLVLARNGVKVFGCDINLKAGSQTKLRILNEVPDAIVDVMTADVTCSSAVKSLVQACVQRHGRIDILINNVGRNEPGGPVEISEETWDDQVNINLKSVYLTCHYALPIMESQGVGSVVNVSSIAGLRYLGKAEVAYSAAKAAVTQFTKHTAMLYAQRGVRLNTVLPGLMFTPLVHHIASKFSNGNSVESFVATRHGQVPMGRMGDSLDVANAVVFLSSNIVAGFITGQEVVVDGGMTSSTGRI</sequence>
<keyword evidence="2" id="KW-0521">NADP</keyword>
<dbReference type="PROSITE" id="PS00061">
    <property type="entry name" value="ADH_SHORT"/>
    <property type="match status" value="1"/>
</dbReference>